<reference evidence="4" key="1">
    <citation type="journal article" date="2018" name="Genome Announc.">
        <title>Draft Genome Sequence of the Nitrogen-Fixing and Hormogonia-Inducing Cyanobacterium Nostoc cycadae Strain WK-1, Isolated from the Coralloid Roots of Cycas revoluta.</title>
        <authorList>
            <person name="Kanesaki Y."/>
            <person name="Hirose M."/>
            <person name="Hirose Y."/>
            <person name="Fujisawa T."/>
            <person name="Nakamura Y."/>
            <person name="Watanabe S."/>
            <person name="Matsunaga S."/>
            <person name="Uchida H."/>
            <person name="Murakami A."/>
        </authorList>
    </citation>
    <scope>NUCLEOTIDE SEQUENCE [LARGE SCALE GENOMIC DNA]</scope>
    <source>
        <strain evidence="4">WK-1</strain>
    </source>
</reference>
<evidence type="ECO:0000313" key="3">
    <source>
        <dbReference type="EMBL" id="GBE91381.1"/>
    </source>
</evidence>
<dbReference type="Pfam" id="PF13539">
    <property type="entry name" value="Peptidase_M15_4"/>
    <property type="match status" value="1"/>
</dbReference>
<dbReference type="Proteomes" id="UP000236527">
    <property type="component" value="Unassembled WGS sequence"/>
</dbReference>
<proteinExistence type="predicted"/>
<dbReference type="AlphaFoldDB" id="A0A2H6LDV1"/>
<dbReference type="SUPFAM" id="SSF47090">
    <property type="entry name" value="PGBD-like"/>
    <property type="match status" value="1"/>
</dbReference>
<evidence type="ECO:0000259" key="2">
    <source>
        <dbReference type="Pfam" id="PF13539"/>
    </source>
</evidence>
<gene>
    <name evidence="3" type="ORF">NCWK1_1105</name>
</gene>
<protein>
    <submittedName>
        <fullName evidence="3">Peptidoglycan-binding domain 1 protein</fullName>
    </submittedName>
</protein>
<organism evidence="3 4">
    <name type="scientific">Nostoc cycadae WK-1</name>
    <dbReference type="NCBI Taxonomy" id="1861711"/>
    <lineage>
        <taxon>Bacteria</taxon>
        <taxon>Bacillati</taxon>
        <taxon>Cyanobacteriota</taxon>
        <taxon>Cyanophyceae</taxon>
        <taxon>Nostocales</taxon>
        <taxon>Nostocaceae</taxon>
        <taxon>Nostoc</taxon>
    </lineage>
</organism>
<dbReference type="InterPro" id="IPR039561">
    <property type="entry name" value="Peptidase_M15C"/>
</dbReference>
<dbReference type="Gene3D" id="1.10.101.10">
    <property type="entry name" value="PGBD-like superfamily/PGBD"/>
    <property type="match status" value="1"/>
</dbReference>
<evidence type="ECO:0000259" key="1">
    <source>
        <dbReference type="Pfam" id="PF01471"/>
    </source>
</evidence>
<dbReference type="InterPro" id="IPR002477">
    <property type="entry name" value="Peptidoglycan-bd-like"/>
</dbReference>
<name>A0A2H6LDV1_9NOSO</name>
<feature type="domain" description="Peptidase M15C" evidence="2">
    <location>
        <begin position="78"/>
        <end position="145"/>
    </location>
</feature>
<dbReference type="GO" id="GO:0008233">
    <property type="term" value="F:peptidase activity"/>
    <property type="evidence" value="ECO:0007669"/>
    <property type="project" value="InterPro"/>
</dbReference>
<feature type="domain" description="Peptidoglycan binding-like" evidence="1">
    <location>
        <begin position="191"/>
        <end position="246"/>
    </location>
</feature>
<comment type="caution">
    <text evidence="3">The sequence shown here is derived from an EMBL/GenBank/DDBJ whole genome shotgun (WGS) entry which is preliminary data.</text>
</comment>
<keyword evidence="4" id="KW-1185">Reference proteome</keyword>
<evidence type="ECO:0000313" key="4">
    <source>
        <dbReference type="Proteomes" id="UP000236527"/>
    </source>
</evidence>
<dbReference type="InterPro" id="IPR036365">
    <property type="entry name" value="PGBD-like_sf"/>
</dbReference>
<accession>A0A2H6LDV1</accession>
<dbReference type="Pfam" id="PF01471">
    <property type="entry name" value="PG_binding_1"/>
    <property type="match status" value="1"/>
</dbReference>
<dbReference type="RefSeq" id="WP_245894830.1">
    <property type="nucleotide sequence ID" value="NZ_DF978423.1"/>
</dbReference>
<dbReference type="EMBL" id="BDGE01000019">
    <property type="protein sequence ID" value="GBE91381.1"/>
    <property type="molecule type" value="Genomic_DNA"/>
</dbReference>
<dbReference type="InterPro" id="IPR009045">
    <property type="entry name" value="Zn_M74/Hedgehog-like"/>
</dbReference>
<dbReference type="InterPro" id="IPR036366">
    <property type="entry name" value="PGBDSf"/>
</dbReference>
<dbReference type="SUPFAM" id="SSF55166">
    <property type="entry name" value="Hedgehog/DD-peptidase"/>
    <property type="match status" value="1"/>
</dbReference>
<sequence length="248" mass="26753">MVSKELTTASQIKVIMVTKLEAFKSPRFIGKPLLADIEFFDSLEKVDQFATDAGIKIYVTSSTRLQGGVVSGAIVRPASRSNHLVGHGIDMNVSLGDKLFNSDALDKSNLKNLPQAIQNFIQSIRNDPMLRWGGDFTPADSVHIDDGLNVRDAATWDAKFPIIQSEMRALSQPNSVSGQPRILFLTEPPMQGDDVIAVQKALIQKGFNLKADGIFGAATDNAVTAFQNKQGLTPDGIVGTGTRKALGL</sequence>